<evidence type="ECO:0000313" key="2">
    <source>
        <dbReference type="Proteomes" id="UP000295418"/>
    </source>
</evidence>
<gene>
    <name evidence="1" type="ORF">E0485_20205</name>
</gene>
<organism evidence="1 2">
    <name type="scientific">Paenibacillus albiflavus</name>
    <dbReference type="NCBI Taxonomy" id="2545760"/>
    <lineage>
        <taxon>Bacteria</taxon>
        <taxon>Bacillati</taxon>
        <taxon>Bacillota</taxon>
        <taxon>Bacilli</taxon>
        <taxon>Bacillales</taxon>
        <taxon>Paenibacillaceae</taxon>
        <taxon>Paenibacillus</taxon>
    </lineage>
</organism>
<dbReference type="Proteomes" id="UP000295418">
    <property type="component" value="Unassembled WGS sequence"/>
</dbReference>
<dbReference type="OrthoDB" id="2878657at2"/>
<comment type="caution">
    <text evidence="1">The sequence shown here is derived from an EMBL/GenBank/DDBJ whole genome shotgun (WGS) entry which is preliminary data.</text>
</comment>
<protein>
    <recommendedName>
        <fullName evidence="3">DUF4359 domain-containing protein</fullName>
    </recommendedName>
</protein>
<evidence type="ECO:0008006" key="3">
    <source>
        <dbReference type="Google" id="ProtNLM"/>
    </source>
</evidence>
<dbReference type="EMBL" id="SKFG01000027">
    <property type="protein sequence ID" value="TCZ74303.1"/>
    <property type="molecule type" value="Genomic_DNA"/>
</dbReference>
<evidence type="ECO:0000313" key="1">
    <source>
        <dbReference type="EMBL" id="TCZ74303.1"/>
    </source>
</evidence>
<name>A0A4R4E5Z4_9BACL</name>
<reference evidence="1 2" key="1">
    <citation type="submission" date="2019-03" db="EMBL/GenBank/DDBJ databases">
        <authorList>
            <person name="Kim M.K.M."/>
        </authorList>
    </citation>
    <scope>NUCLEOTIDE SEQUENCE [LARGE SCALE GENOMIC DNA]</scope>
    <source>
        <strain evidence="1 2">18JY21-1</strain>
    </source>
</reference>
<accession>A0A4R4E5Z4</accession>
<dbReference type="RefSeq" id="WP_132419874.1">
    <property type="nucleotide sequence ID" value="NZ_SKFG01000027.1"/>
</dbReference>
<proteinExistence type="predicted"/>
<keyword evidence="2" id="KW-1185">Reference proteome</keyword>
<sequence>MKKWIVIFIILGLLFLTNPTKDEYVSWMKDKSTANSGQIEKGLVSVFGNFIYGGTTTSTNLYLFSIFETKLDTDKPYRVIGIFKNFIPINF</sequence>
<dbReference type="AlphaFoldDB" id="A0A4R4E5Z4"/>